<dbReference type="GO" id="GO:0005886">
    <property type="term" value="C:plasma membrane"/>
    <property type="evidence" value="ECO:0007669"/>
    <property type="project" value="TreeGrafter"/>
</dbReference>
<protein>
    <recommendedName>
        <fullName evidence="1">Hemerythrin-like domain-containing protein</fullName>
    </recommendedName>
</protein>
<feature type="domain" description="Hemerythrin-like" evidence="1">
    <location>
        <begin position="7"/>
        <end position="137"/>
    </location>
</feature>
<evidence type="ECO:0000259" key="1">
    <source>
        <dbReference type="Pfam" id="PF01814"/>
    </source>
</evidence>
<reference evidence="2 3" key="1">
    <citation type="journal article" date="2017" name="ISME J.">
        <title>Energy and carbon metabolisms in a deep terrestrial subsurface fluid microbial community.</title>
        <authorList>
            <person name="Momper L."/>
            <person name="Jungbluth S.P."/>
            <person name="Lee M.D."/>
            <person name="Amend J.P."/>
        </authorList>
    </citation>
    <scope>NUCLEOTIDE SEQUENCE [LARGE SCALE GENOMIC DNA]</scope>
    <source>
        <strain evidence="2">SURF_17</strain>
    </source>
</reference>
<dbReference type="EMBL" id="QZKI01000108">
    <property type="protein sequence ID" value="RJP67104.1"/>
    <property type="molecule type" value="Genomic_DNA"/>
</dbReference>
<evidence type="ECO:0000313" key="3">
    <source>
        <dbReference type="Proteomes" id="UP000285961"/>
    </source>
</evidence>
<dbReference type="Pfam" id="PF01814">
    <property type="entry name" value="Hemerythrin"/>
    <property type="match status" value="1"/>
</dbReference>
<dbReference type="PANTHER" id="PTHR39966:SF1">
    <property type="entry name" value="HEMERYTHRIN-LIKE DOMAIN-CONTAINING PROTEIN"/>
    <property type="match status" value="1"/>
</dbReference>
<dbReference type="Proteomes" id="UP000285961">
    <property type="component" value="Unassembled WGS sequence"/>
</dbReference>
<dbReference type="AlphaFoldDB" id="A0A419ETF4"/>
<dbReference type="InterPro" id="IPR012312">
    <property type="entry name" value="Hemerythrin-like"/>
</dbReference>
<dbReference type="Gene3D" id="1.20.120.520">
    <property type="entry name" value="nmb1532 protein domain like"/>
    <property type="match status" value="1"/>
</dbReference>
<comment type="caution">
    <text evidence="2">The sequence shown here is derived from an EMBL/GenBank/DDBJ whole genome shotgun (WGS) entry which is preliminary data.</text>
</comment>
<organism evidence="2 3">
    <name type="scientific">Candidatus Abyssobacteria bacterium SURF_17</name>
    <dbReference type="NCBI Taxonomy" id="2093361"/>
    <lineage>
        <taxon>Bacteria</taxon>
        <taxon>Pseudomonadati</taxon>
        <taxon>Candidatus Hydrogenedentota</taxon>
        <taxon>Candidatus Abyssobacteria</taxon>
    </lineage>
</organism>
<sequence>MMPIGPLMIEHRLIERVAELMEEEYEEIKNKNSVDACFVENAVDFLRTYADRCHHGKEEDILFKSLDRKQTPAELRVMMDELKEEHLYARKLVGRLAQAKDRYIRGEAAALRDISECMRKLIEFYPAHIAKEDKRFFLPCMEQFTRQEQAEMLQEFREFDRFLFHEKYRKTAEQMHLCRKSGICVLPSACLL</sequence>
<evidence type="ECO:0000313" key="2">
    <source>
        <dbReference type="EMBL" id="RJP67104.1"/>
    </source>
</evidence>
<proteinExistence type="predicted"/>
<accession>A0A419ETF4</accession>
<dbReference type="PANTHER" id="PTHR39966">
    <property type="entry name" value="BLL2471 PROTEIN-RELATED"/>
    <property type="match status" value="1"/>
</dbReference>
<name>A0A419ETF4_9BACT</name>
<gene>
    <name evidence="2" type="ORF">C4532_15040</name>
</gene>